<sequence>MRPDSKLWSRVYILSPLLGYVLGIDCYKCYSFNGMDVKCEDTFETDVSTEHLIKRDCFYGYFRGNYCIKLRGKRKDGSTILVRDCSDNDWGRHCGDITFEFANGKEDIDGCLETCDYDGCNSGNKLITNRHVIWIVSLLIGIILRL</sequence>
<accession>A0ABD3WWE3</accession>
<comment type="caution">
    <text evidence="3">The sequence shown here is derived from an EMBL/GenBank/DDBJ whole genome shotgun (WGS) entry which is preliminary data.</text>
</comment>
<gene>
    <name evidence="3" type="ORF">ACJMK2_034734</name>
</gene>
<dbReference type="EMBL" id="JBJQND010000005">
    <property type="protein sequence ID" value="KAL3876958.1"/>
    <property type="molecule type" value="Genomic_DNA"/>
</dbReference>
<dbReference type="Proteomes" id="UP001634394">
    <property type="component" value="Unassembled WGS sequence"/>
</dbReference>
<reference evidence="3 4" key="1">
    <citation type="submission" date="2024-11" db="EMBL/GenBank/DDBJ databases">
        <title>Chromosome-level genome assembly of the freshwater bivalve Anodonta woodiana.</title>
        <authorList>
            <person name="Chen X."/>
        </authorList>
    </citation>
    <scope>NUCLEOTIDE SEQUENCE [LARGE SCALE GENOMIC DNA]</scope>
    <source>
        <strain evidence="3">MN2024</strain>
        <tissue evidence="3">Gills</tissue>
    </source>
</reference>
<keyword evidence="1" id="KW-0732">Signal</keyword>
<evidence type="ECO:0000313" key="4">
    <source>
        <dbReference type="Proteomes" id="UP001634394"/>
    </source>
</evidence>
<dbReference type="InterPro" id="IPR031424">
    <property type="entry name" value="QVR-like"/>
</dbReference>
<keyword evidence="2" id="KW-0325">Glycoprotein</keyword>
<keyword evidence="4" id="KW-1185">Reference proteome</keyword>
<evidence type="ECO:0008006" key="5">
    <source>
        <dbReference type="Google" id="ProtNLM"/>
    </source>
</evidence>
<dbReference type="Pfam" id="PF17064">
    <property type="entry name" value="QVR"/>
    <property type="match status" value="1"/>
</dbReference>
<proteinExistence type="predicted"/>
<dbReference type="AlphaFoldDB" id="A0ABD3WWE3"/>
<protein>
    <recommendedName>
        <fullName evidence="5">Protein quiver</fullName>
    </recommendedName>
</protein>
<evidence type="ECO:0000256" key="1">
    <source>
        <dbReference type="ARBA" id="ARBA00022729"/>
    </source>
</evidence>
<evidence type="ECO:0000256" key="2">
    <source>
        <dbReference type="ARBA" id="ARBA00023180"/>
    </source>
</evidence>
<dbReference type="PANTHER" id="PTHR38332">
    <property type="entry name" value="PROTEIN CBG11604"/>
    <property type="match status" value="1"/>
</dbReference>
<name>A0ABD3WWE3_SINWO</name>
<organism evidence="3 4">
    <name type="scientific">Sinanodonta woodiana</name>
    <name type="common">Chinese pond mussel</name>
    <name type="synonym">Anodonta woodiana</name>
    <dbReference type="NCBI Taxonomy" id="1069815"/>
    <lineage>
        <taxon>Eukaryota</taxon>
        <taxon>Metazoa</taxon>
        <taxon>Spiralia</taxon>
        <taxon>Lophotrochozoa</taxon>
        <taxon>Mollusca</taxon>
        <taxon>Bivalvia</taxon>
        <taxon>Autobranchia</taxon>
        <taxon>Heteroconchia</taxon>
        <taxon>Palaeoheterodonta</taxon>
        <taxon>Unionida</taxon>
        <taxon>Unionoidea</taxon>
        <taxon>Unionidae</taxon>
        <taxon>Unioninae</taxon>
        <taxon>Sinanodonta</taxon>
    </lineage>
</organism>
<evidence type="ECO:0000313" key="3">
    <source>
        <dbReference type="EMBL" id="KAL3876958.1"/>
    </source>
</evidence>
<dbReference type="PANTHER" id="PTHR38332:SF2">
    <property type="entry name" value="PROTEIN QUIVER"/>
    <property type="match status" value="1"/>
</dbReference>